<sequence>MSEPNNDETQGCVSTPAGPLAVHQLHVAGVFHEGHAHQEADKGNNNWIRQAQQAAVLFGKGAGRLLGGPYTHGGGNERHEAAKYPITNMIRHR</sequence>
<evidence type="ECO:0000313" key="2">
    <source>
        <dbReference type="EMBL" id="GFD54041.1"/>
    </source>
</evidence>
<feature type="non-terminal residue" evidence="2">
    <location>
        <position position="93"/>
    </location>
</feature>
<name>A0A699XB48_TANCI</name>
<organism evidence="2">
    <name type="scientific">Tanacetum cinerariifolium</name>
    <name type="common">Dalmatian daisy</name>
    <name type="synonym">Chrysanthemum cinerariifolium</name>
    <dbReference type="NCBI Taxonomy" id="118510"/>
    <lineage>
        <taxon>Eukaryota</taxon>
        <taxon>Viridiplantae</taxon>
        <taxon>Streptophyta</taxon>
        <taxon>Embryophyta</taxon>
        <taxon>Tracheophyta</taxon>
        <taxon>Spermatophyta</taxon>
        <taxon>Magnoliopsida</taxon>
        <taxon>eudicotyledons</taxon>
        <taxon>Gunneridae</taxon>
        <taxon>Pentapetalae</taxon>
        <taxon>asterids</taxon>
        <taxon>campanulids</taxon>
        <taxon>Asterales</taxon>
        <taxon>Asteraceae</taxon>
        <taxon>Asteroideae</taxon>
        <taxon>Anthemideae</taxon>
        <taxon>Anthemidinae</taxon>
        <taxon>Tanacetum</taxon>
    </lineage>
</organism>
<gene>
    <name evidence="2" type="ORF">Tci_926010</name>
</gene>
<dbReference type="EMBL" id="BKCJ011801684">
    <property type="protein sequence ID" value="GFD54041.1"/>
    <property type="molecule type" value="Genomic_DNA"/>
</dbReference>
<proteinExistence type="predicted"/>
<evidence type="ECO:0000256" key="1">
    <source>
        <dbReference type="SAM" id="MobiDB-lite"/>
    </source>
</evidence>
<reference evidence="2" key="1">
    <citation type="journal article" date="2019" name="Sci. Rep.">
        <title>Draft genome of Tanacetum cinerariifolium, the natural source of mosquito coil.</title>
        <authorList>
            <person name="Yamashiro T."/>
            <person name="Shiraishi A."/>
            <person name="Satake H."/>
            <person name="Nakayama K."/>
        </authorList>
    </citation>
    <scope>NUCLEOTIDE SEQUENCE</scope>
</reference>
<accession>A0A699XB48</accession>
<dbReference type="AlphaFoldDB" id="A0A699XB48"/>
<protein>
    <submittedName>
        <fullName evidence="2">Uncharacterized protein</fullName>
    </submittedName>
</protein>
<comment type="caution">
    <text evidence="2">The sequence shown here is derived from an EMBL/GenBank/DDBJ whole genome shotgun (WGS) entry which is preliminary data.</text>
</comment>
<feature type="region of interest" description="Disordered" evidence="1">
    <location>
        <begin position="69"/>
        <end position="93"/>
    </location>
</feature>